<evidence type="ECO:0000256" key="1">
    <source>
        <dbReference type="SAM" id="MobiDB-lite"/>
    </source>
</evidence>
<name>A0A4Q2TZX7_9HYPH</name>
<accession>A0A4Q2TZX7</accession>
<reference evidence="2 3" key="1">
    <citation type="submission" date="2018-12" db="EMBL/GenBank/DDBJ databases">
        <authorList>
            <person name="Grouzdev D.S."/>
            <person name="Krutkina M.S."/>
        </authorList>
    </citation>
    <scope>NUCLEOTIDE SEQUENCE [LARGE SCALE GENOMIC DNA]</scope>
    <source>
        <strain evidence="2 3">RmlP026</strain>
    </source>
</reference>
<dbReference type="Proteomes" id="UP000290759">
    <property type="component" value="Unassembled WGS sequence"/>
</dbReference>
<feature type="region of interest" description="Disordered" evidence="1">
    <location>
        <begin position="44"/>
        <end position="73"/>
    </location>
</feature>
<evidence type="ECO:0000313" key="3">
    <source>
        <dbReference type="Proteomes" id="UP000290759"/>
    </source>
</evidence>
<dbReference type="OrthoDB" id="7365361at2"/>
<sequence>MSCDRDLTLDEALADPVIGAALRADRVDPRQFETLLRCTARRLDSRRGPASRPTAALAARGPGRPAAGGCPAW</sequence>
<dbReference type="EMBL" id="QYBB01000047">
    <property type="protein sequence ID" value="RYC29572.1"/>
    <property type="molecule type" value="Genomic_DNA"/>
</dbReference>
<feature type="compositionally biased region" description="Low complexity" evidence="1">
    <location>
        <begin position="52"/>
        <end position="73"/>
    </location>
</feature>
<organism evidence="2 3">
    <name type="scientific">Lichenibacterium minor</name>
    <dbReference type="NCBI Taxonomy" id="2316528"/>
    <lineage>
        <taxon>Bacteria</taxon>
        <taxon>Pseudomonadati</taxon>
        <taxon>Pseudomonadota</taxon>
        <taxon>Alphaproteobacteria</taxon>
        <taxon>Hyphomicrobiales</taxon>
        <taxon>Lichenihabitantaceae</taxon>
        <taxon>Lichenibacterium</taxon>
    </lineage>
</organism>
<reference evidence="2 3" key="2">
    <citation type="submission" date="2019-02" db="EMBL/GenBank/DDBJ databases">
        <title>'Lichenibacterium ramalinii' gen. nov. sp. nov., 'Lichenibacterium minor' gen. nov. sp. nov.</title>
        <authorList>
            <person name="Pankratov T."/>
        </authorList>
    </citation>
    <scope>NUCLEOTIDE SEQUENCE [LARGE SCALE GENOMIC DNA]</scope>
    <source>
        <strain evidence="2 3">RmlP026</strain>
    </source>
</reference>
<evidence type="ECO:0000313" key="2">
    <source>
        <dbReference type="EMBL" id="RYC29572.1"/>
    </source>
</evidence>
<dbReference type="AlphaFoldDB" id="A0A4Q2TZX7"/>
<protein>
    <submittedName>
        <fullName evidence="2">Uncharacterized protein</fullName>
    </submittedName>
</protein>
<gene>
    <name evidence="2" type="ORF">D3273_23300</name>
</gene>
<keyword evidence="3" id="KW-1185">Reference proteome</keyword>
<dbReference type="RefSeq" id="WP_129229297.1">
    <property type="nucleotide sequence ID" value="NZ_QYBB01000047.1"/>
</dbReference>
<proteinExistence type="predicted"/>
<comment type="caution">
    <text evidence="2">The sequence shown here is derived from an EMBL/GenBank/DDBJ whole genome shotgun (WGS) entry which is preliminary data.</text>
</comment>